<evidence type="ECO:0000256" key="1">
    <source>
        <dbReference type="ARBA" id="ARBA00022729"/>
    </source>
</evidence>
<accession>A0ABT4D4D1</accession>
<organism evidence="3 4">
    <name type="scientific">Clostridium brassicae</name>
    <dbReference type="NCBI Taxonomy" id="2999072"/>
    <lineage>
        <taxon>Bacteria</taxon>
        <taxon>Bacillati</taxon>
        <taxon>Bacillota</taxon>
        <taxon>Clostridia</taxon>
        <taxon>Eubacteriales</taxon>
        <taxon>Clostridiaceae</taxon>
        <taxon>Clostridium</taxon>
    </lineage>
</organism>
<reference evidence="3" key="1">
    <citation type="submission" date="2022-12" db="EMBL/GenBank/DDBJ databases">
        <title>Clostridium sp. nov., isolated from industrial wastewater.</title>
        <authorList>
            <person name="Jiayan W."/>
        </authorList>
    </citation>
    <scope>NUCLEOTIDE SEQUENCE</scope>
    <source>
        <strain evidence="3">ZC22-4</strain>
    </source>
</reference>
<evidence type="ECO:0000313" key="4">
    <source>
        <dbReference type="Proteomes" id="UP001144612"/>
    </source>
</evidence>
<keyword evidence="4" id="KW-1185">Reference proteome</keyword>
<evidence type="ECO:0000313" key="3">
    <source>
        <dbReference type="EMBL" id="MCY6957132.1"/>
    </source>
</evidence>
<comment type="caution">
    <text evidence="3">The sequence shown here is derived from an EMBL/GenBank/DDBJ whole genome shotgun (WGS) entry which is preliminary data.</text>
</comment>
<dbReference type="EMBL" id="JAPQFJ010000001">
    <property type="protein sequence ID" value="MCY6957132.1"/>
    <property type="molecule type" value="Genomic_DNA"/>
</dbReference>
<dbReference type="Pfam" id="PF13205">
    <property type="entry name" value="Big_5"/>
    <property type="match status" value="1"/>
</dbReference>
<sequence length="577" mass="66316">MSKRKIELLITFLLLNTTISNVEIVNAYDLKTKDGQTHSYKTEELQKSLTKTKDERQRTKLYKQFAENVSQSEYLGVKDKDGKYITYDNVVKEYSEGKRRLGAKTVAKDMSSILTKYSNNYKTFGTKEDLPQNKVWKITFNHEVDRTTMNTNNLKVVDSEGKVQEIKMEPHSGNLKVWDIKPASEWKAGETYALIMNTNITTNLTSHKGLKKDVVFVFSIKADAGTTNPGKEFSKSEMLSILKDISGGYYDDSVEYDYMGMWNLGKETKYGCVNNSIDVYKERMERGTRLENKYFNNPIYSNLTDPYLYEKLPNTTVSFKGLSRRNLGDSKNIQLYTSNKKDRSDLPKEIPNLYLKPYDTTDGYAFTIMEGKSETLSKYIWRPDLEKEMVEEINKLRISKGAKPLTVKNDLVAMAKFSAKRSHLGYSHNSLISNTLEFSVRGGQLNWCRGCVPFPYDYGDLDTDRLMNDEDTKGHDAIYPIEDNTNKLFNYPNKVRAFSDVSNYIISAKGFLKEWKDETNYQPHGRGEQFIKYSKKANIERDFLDPNLKYIGVGSIYEGSRHKADINGMTGVFVITE</sequence>
<keyword evidence="1" id="KW-0732">Signal</keyword>
<dbReference type="Proteomes" id="UP001144612">
    <property type="component" value="Unassembled WGS sequence"/>
</dbReference>
<gene>
    <name evidence="3" type="ORF">OW729_00785</name>
</gene>
<dbReference type="InterPro" id="IPR032812">
    <property type="entry name" value="SbsA_Ig"/>
</dbReference>
<proteinExistence type="predicted"/>
<feature type="domain" description="SbsA Ig-like" evidence="2">
    <location>
        <begin position="128"/>
        <end position="219"/>
    </location>
</feature>
<dbReference type="InterPro" id="IPR014755">
    <property type="entry name" value="Cu-Rt/internalin_Ig-like"/>
</dbReference>
<dbReference type="RefSeq" id="WP_268059489.1">
    <property type="nucleotide sequence ID" value="NZ_JAPQFJ010000001.1"/>
</dbReference>
<evidence type="ECO:0000259" key="2">
    <source>
        <dbReference type="Pfam" id="PF13205"/>
    </source>
</evidence>
<protein>
    <recommendedName>
        <fullName evidence="2">SbsA Ig-like domain-containing protein</fullName>
    </recommendedName>
</protein>
<name>A0ABT4D4D1_9CLOT</name>
<dbReference type="Gene3D" id="2.60.40.1220">
    <property type="match status" value="1"/>
</dbReference>